<dbReference type="EMBL" id="GL736922">
    <property type="protein sequence ID" value="EFX60189.1"/>
    <property type="molecule type" value="Genomic_DNA"/>
</dbReference>
<evidence type="ECO:0000313" key="1">
    <source>
        <dbReference type="EMBL" id="EFX60189.1"/>
    </source>
</evidence>
<dbReference type="eggNOG" id="ENOG502S79H">
    <property type="taxonomic scope" value="Eukaryota"/>
</dbReference>
<dbReference type="HOGENOM" id="CLU_878725_0_0_1"/>
<gene>
    <name evidence="1" type="ORF">DAPPUDRAFT_344845</name>
</gene>
<reference evidence="1 2" key="1">
    <citation type="journal article" date="2011" name="Science">
        <title>The ecoresponsive genome of Daphnia pulex.</title>
        <authorList>
            <person name="Colbourne J.K."/>
            <person name="Pfrender M.E."/>
            <person name="Gilbert D."/>
            <person name="Thomas W.K."/>
            <person name="Tucker A."/>
            <person name="Oakley T.H."/>
            <person name="Tokishita S."/>
            <person name="Aerts A."/>
            <person name="Arnold G.J."/>
            <person name="Basu M.K."/>
            <person name="Bauer D.J."/>
            <person name="Caceres C.E."/>
            <person name="Carmel L."/>
            <person name="Casola C."/>
            <person name="Choi J.H."/>
            <person name="Detter J.C."/>
            <person name="Dong Q."/>
            <person name="Dusheyko S."/>
            <person name="Eads B.D."/>
            <person name="Frohlich T."/>
            <person name="Geiler-Samerotte K.A."/>
            <person name="Gerlach D."/>
            <person name="Hatcher P."/>
            <person name="Jogdeo S."/>
            <person name="Krijgsveld J."/>
            <person name="Kriventseva E.V."/>
            <person name="Kultz D."/>
            <person name="Laforsch C."/>
            <person name="Lindquist E."/>
            <person name="Lopez J."/>
            <person name="Manak J.R."/>
            <person name="Muller J."/>
            <person name="Pangilinan J."/>
            <person name="Patwardhan R.P."/>
            <person name="Pitluck S."/>
            <person name="Pritham E.J."/>
            <person name="Rechtsteiner A."/>
            <person name="Rho M."/>
            <person name="Rogozin I.B."/>
            <person name="Sakarya O."/>
            <person name="Salamov A."/>
            <person name="Schaack S."/>
            <person name="Shapiro H."/>
            <person name="Shiga Y."/>
            <person name="Skalitzky C."/>
            <person name="Smith Z."/>
            <person name="Souvorov A."/>
            <person name="Sung W."/>
            <person name="Tang Z."/>
            <person name="Tsuchiya D."/>
            <person name="Tu H."/>
            <person name="Vos H."/>
            <person name="Wang M."/>
            <person name="Wolf Y.I."/>
            <person name="Yamagata H."/>
            <person name="Yamada T."/>
            <person name="Ye Y."/>
            <person name="Shaw J.R."/>
            <person name="Andrews J."/>
            <person name="Crease T.J."/>
            <person name="Tang H."/>
            <person name="Lucas S.M."/>
            <person name="Robertson H.M."/>
            <person name="Bork P."/>
            <person name="Koonin E.V."/>
            <person name="Zdobnov E.M."/>
            <person name="Grigoriev I.V."/>
            <person name="Lynch M."/>
            <person name="Boore J.L."/>
        </authorList>
    </citation>
    <scope>NUCLEOTIDE SEQUENCE [LARGE SCALE GENOMIC DNA]</scope>
</reference>
<evidence type="ECO:0000313" key="2">
    <source>
        <dbReference type="Proteomes" id="UP000000305"/>
    </source>
</evidence>
<feature type="non-terminal residue" evidence="1">
    <location>
        <position position="1"/>
    </location>
</feature>
<dbReference type="Proteomes" id="UP000000305">
    <property type="component" value="Unassembled WGS sequence"/>
</dbReference>
<dbReference type="KEGG" id="dpx:DAPPUDRAFT_344845"/>
<dbReference type="InParanoid" id="E9I741"/>
<dbReference type="AlphaFoldDB" id="E9I741"/>
<sequence length="317" mass="35920">MSNQQKEGVLKVLANLLNNGKVAQRLLMSKAGLVVIGFKKWQGLPERKDNAAFLKASRFEKGLSSFVDRTLKRSFGAFKNELEEGQAFKKRAVIQLINVTMGGQKKFYNRWLSITEKTKLLNECKLVSSVFASLNFAIKSVADIAFVDNKDTAIKEKALIQLFKNLSANVGDCFKRWRDVNNIEKLRERMSNQQKEGVLKVLANLLNNGKVAQRLLMSKAGLVVIGFKKWQGLPERKDNAAFLKASRFEKGLSSFVDRTLKRSFGAFKNELEEGQAFKKRAVIQLINVTMGGQKKFYNRWLSITEKTKLLNECKLVS</sequence>
<proteinExistence type="predicted"/>
<accession>E9I741</accession>
<protein>
    <submittedName>
        <fullName evidence="1">Uncharacterized protein</fullName>
    </submittedName>
</protein>
<name>E9I741_DAPPU</name>
<dbReference type="STRING" id="6669.E9I741"/>
<organism evidence="1 2">
    <name type="scientific">Daphnia pulex</name>
    <name type="common">Water flea</name>
    <dbReference type="NCBI Taxonomy" id="6669"/>
    <lineage>
        <taxon>Eukaryota</taxon>
        <taxon>Metazoa</taxon>
        <taxon>Ecdysozoa</taxon>
        <taxon>Arthropoda</taxon>
        <taxon>Crustacea</taxon>
        <taxon>Branchiopoda</taxon>
        <taxon>Diplostraca</taxon>
        <taxon>Cladocera</taxon>
        <taxon>Anomopoda</taxon>
        <taxon>Daphniidae</taxon>
        <taxon>Daphnia</taxon>
    </lineage>
</organism>
<keyword evidence="2" id="KW-1185">Reference proteome</keyword>